<evidence type="ECO:0000313" key="2">
    <source>
        <dbReference type="Proteomes" id="UP001257914"/>
    </source>
</evidence>
<comment type="caution">
    <text evidence="1">The sequence shown here is derived from an EMBL/GenBank/DDBJ whole genome shotgun (WGS) entry which is preliminary data.</text>
</comment>
<reference evidence="1 2" key="1">
    <citation type="submission" date="2023-10" db="EMBL/GenBank/DDBJ databases">
        <title>Psychrosphaera aquimaarina strain SW33 isolated from seawater.</title>
        <authorList>
            <person name="Bayburt H."/>
            <person name="Kim J.M."/>
            <person name="Choi B.J."/>
            <person name="Jeon C.O."/>
        </authorList>
    </citation>
    <scope>NUCLEOTIDE SEQUENCE [LARGE SCALE GENOMIC DNA]</scope>
    <source>
        <strain evidence="1 2">KCTC 52743</strain>
    </source>
</reference>
<accession>A0ABU3QXR5</accession>
<organism evidence="1 2">
    <name type="scientific">Psychrosphaera aquimarina</name>
    <dbReference type="NCBI Taxonomy" id="2044854"/>
    <lineage>
        <taxon>Bacteria</taxon>
        <taxon>Pseudomonadati</taxon>
        <taxon>Pseudomonadota</taxon>
        <taxon>Gammaproteobacteria</taxon>
        <taxon>Alteromonadales</taxon>
        <taxon>Pseudoalteromonadaceae</taxon>
        <taxon>Psychrosphaera</taxon>
    </lineage>
</organism>
<gene>
    <name evidence="1" type="ORF">RT723_04345</name>
</gene>
<dbReference type="RefSeq" id="WP_216055392.1">
    <property type="nucleotide sequence ID" value="NZ_JAWCUA010000003.1"/>
</dbReference>
<evidence type="ECO:0000313" key="1">
    <source>
        <dbReference type="EMBL" id="MDU0112239.1"/>
    </source>
</evidence>
<protein>
    <submittedName>
        <fullName evidence="1">DUF3283 domain-containing protein</fullName>
    </submittedName>
</protein>
<keyword evidence="2" id="KW-1185">Reference proteome</keyword>
<name>A0ABU3QXR5_9GAMM</name>
<dbReference type="EMBL" id="JAWCUA010000003">
    <property type="protein sequence ID" value="MDU0112239.1"/>
    <property type="molecule type" value="Genomic_DNA"/>
</dbReference>
<proteinExistence type="predicted"/>
<dbReference type="Proteomes" id="UP001257914">
    <property type="component" value="Unassembled WGS sequence"/>
</dbReference>
<sequence>MSYNIATKSKQEQDNIQYDLMSSYWAYKEKRGLMSKPEIFKYIHQHFSDPGIQDHLIQRYEYYKMQ</sequence>